<organism evidence="1 2">
    <name type="scientific">Bosea vestrisii</name>
    <dbReference type="NCBI Taxonomy" id="151416"/>
    <lineage>
        <taxon>Bacteria</taxon>
        <taxon>Pseudomonadati</taxon>
        <taxon>Pseudomonadota</taxon>
        <taxon>Alphaproteobacteria</taxon>
        <taxon>Hyphomicrobiales</taxon>
        <taxon>Boseaceae</taxon>
        <taxon>Bosea</taxon>
    </lineage>
</organism>
<name>A0ABW0HF82_9HYPH</name>
<sequence length="101" mass="10872">MNELLNWLLQQKGSLRTYVEFQDRALALRADAPEQAALLRLLADLAGRFVEAYDRQPLSAEIAGRALDRLASLLGKAAAGSAADPKAQLALLNEVGVSELV</sequence>
<accession>A0ABW0HF82</accession>
<keyword evidence="2" id="KW-1185">Reference proteome</keyword>
<reference evidence="2" key="1">
    <citation type="journal article" date="2019" name="Int. J. Syst. Evol. Microbiol.">
        <title>The Global Catalogue of Microorganisms (GCM) 10K type strain sequencing project: providing services to taxonomists for standard genome sequencing and annotation.</title>
        <authorList>
            <consortium name="The Broad Institute Genomics Platform"/>
            <consortium name="The Broad Institute Genome Sequencing Center for Infectious Disease"/>
            <person name="Wu L."/>
            <person name="Ma J."/>
        </authorList>
    </citation>
    <scope>NUCLEOTIDE SEQUENCE [LARGE SCALE GENOMIC DNA]</scope>
    <source>
        <strain evidence="2">CGMCC 1.16326</strain>
    </source>
</reference>
<evidence type="ECO:0000313" key="1">
    <source>
        <dbReference type="EMBL" id="MFC5395266.1"/>
    </source>
</evidence>
<dbReference type="Proteomes" id="UP001596104">
    <property type="component" value="Unassembled WGS sequence"/>
</dbReference>
<proteinExistence type="predicted"/>
<evidence type="ECO:0000313" key="2">
    <source>
        <dbReference type="Proteomes" id="UP001596104"/>
    </source>
</evidence>
<comment type="caution">
    <text evidence="1">The sequence shown here is derived from an EMBL/GenBank/DDBJ whole genome shotgun (WGS) entry which is preliminary data.</text>
</comment>
<gene>
    <name evidence="1" type="ORF">ACFPPC_21790</name>
</gene>
<protein>
    <submittedName>
        <fullName evidence="1">Uncharacterized protein</fullName>
    </submittedName>
</protein>
<dbReference type="RefSeq" id="WP_291680020.1">
    <property type="nucleotide sequence ID" value="NZ_JBHSLV010000043.1"/>
</dbReference>
<dbReference type="EMBL" id="JBHSLV010000043">
    <property type="protein sequence ID" value="MFC5395266.1"/>
    <property type="molecule type" value="Genomic_DNA"/>
</dbReference>